<name>A0A537KML1_9BACT</name>
<dbReference type="Pfam" id="PF04392">
    <property type="entry name" value="ABC_sub_bind"/>
    <property type="match status" value="1"/>
</dbReference>
<comment type="caution">
    <text evidence="1">The sequence shown here is derived from an EMBL/GenBank/DDBJ whole genome shotgun (WGS) entry which is preliminary data.</text>
</comment>
<dbReference type="AlphaFoldDB" id="A0A537KML1"/>
<dbReference type="PANTHER" id="PTHR35271:SF1">
    <property type="entry name" value="ABC TRANSPORTER, SUBSTRATE-BINDING LIPOPROTEIN"/>
    <property type="match status" value="1"/>
</dbReference>
<evidence type="ECO:0000313" key="1">
    <source>
        <dbReference type="EMBL" id="TMI96746.1"/>
    </source>
</evidence>
<accession>A0A537KML1</accession>
<dbReference type="CDD" id="cd06325">
    <property type="entry name" value="PBP1_ABC_unchar_transporter"/>
    <property type="match status" value="1"/>
</dbReference>
<sequence>MEVIVTAGTPATQAVRKATTSVPLVMVAVGDPVATGIVASLGRPGGNITGLTSISEDLEGKRLELLREVLPTISRVTVLWNPDNRTLVAELREIRAAAQVLRMTVQALEVRNAGDLEETYKAIIRARPGALLVMADRFFLHNRQRLMDFATKQRLP</sequence>
<reference evidence="1 2" key="1">
    <citation type="journal article" date="2019" name="Nat. Microbiol.">
        <title>Mediterranean grassland soil C-N compound turnover is dependent on rainfall and depth, and is mediated by genomically divergent microorganisms.</title>
        <authorList>
            <person name="Diamond S."/>
            <person name="Andeer P.F."/>
            <person name="Li Z."/>
            <person name="Crits-Christoph A."/>
            <person name="Burstein D."/>
            <person name="Anantharaman K."/>
            <person name="Lane K.R."/>
            <person name="Thomas B.C."/>
            <person name="Pan C."/>
            <person name="Northen T.R."/>
            <person name="Banfield J.F."/>
        </authorList>
    </citation>
    <scope>NUCLEOTIDE SEQUENCE [LARGE SCALE GENOMIC DNA]</scope>
    <source>
        <strain evidence="1">NP_4</strain>
    </source>
</reference>
<feature type="non-terminal residue" evidence="1">
    <location>
        <position position="156"/>
    </location>
</feature>
<gene>
    <name evidence="1" type="ORF">E6H01_13680</name>
</gene>
<dbReference type="Gene3D" id="3.40.50.2300">
    <property type="match status" value="2"/>
</dbReference>
<proteinExistence type="predicted"/>
<dbReference type="EMBL" id="VBAL01000242">
    <property type="protein sequence ID" value="TMI96746.1"/>
    <property type="molecule type" value="Genomic_DNA"/>
</dbReference>
<dbReference type="PANTHER" id="PTHR35271">
    <property type="entry name" value="ABC TRANSPORTER, SUBSTRATE-BINDING LIPOPROTEIN-RELATED"/>
    <property type="match status" value="1"/>
</dbReference>
<dbReference type="Proteomes" id="UP000319353">
    <property type="component" value="Unassembled WGS sequence"/>
</dbReference>
<protein>
    <recommendedName>
        <fullName evidence="3">ABC transporter substrate-binding protein</fullName>
    </recommendedName>
</protein>
<dbReference type="InterPro" id="IPR007487">
    <property type="entry name" value="ABC_transpt-TYRBP-like"/>
</dbReference>
<evidence type="ECO:0008006" key="3">
    <source>
        <dbReference type="Google" id="ProtNLM"/>
    </source>
</evidence>
<organism evidence="1 2">
    <name type="scientific">Candidatus Segetimicrobium genomatis</name>
    <dbReference type="NCBI Taxonomy" id="2569760"/>
    <lineage>
        <taxon>Bacteria</taxon>
        <taxon>Bacillati</taxon>
        <taxon>Candidatus Sysuimicrobiota</taxon>
        <taxon>Candidatus Sysuimicrobiia</taxon>
        <taxon>Candidatus Sysuimicrobiales</taxon>
        <taxon>Candidatus Segetimicrobiaceae</taxon>
        <taxon>Candidatus Segetimicrobium</taxon>
    </lineage>
</organism>
<evidence type="ECO:0000313" key="2">
    <source>
        <dbReference type="Proteomes" id="UP000319353"/>
    </source>
</evidence>